<dbReference type="NCBIfam" id="NF047509">
    <property type="entry name" value="Rv3131_FMN_oxido"/>
    <property type="match status" value="1"/>
</dbReference>
<dbReference type="SUPFAM" id="SSF55469">
    <property type="entry name" value="FMN-dependent nitroreductase-like"/>
    <property type="match status" value="2"/>
</dbReference>
<comment type="caution">
    <text evidence="2">The sequence shown here is derived from an EMBL/GenBank/DDBJ whole genome shotgun (WGS) entry which is preliminary data.</text>
</comment>
<evidence type="ECO:0000313" key="2">
    <source>
        <dbReference type="EMBL" id="ROR90852.1"/>
    </source>
</evidence>
<accession>A0A3N2CTI9</accession>
<organism evidence="2 3">
    <name type="scientific">Nocardioides aurantiacus</name>
    <dbReference type="NCBI Taxonomy" id="86796"/>
    <lineage>
        <taxon>Bacteria</taxon>
        <taxon>Bacillati</taxon>
        <taxon>Actinomycetota</taxon>
        <taxon>Actinomycetes</taxon>
        <taxon>Propionibacteriales</taxon>
        <taxon>Nocardioidaceae</taxon>
        <taxon>Nocardioides</taxon>
    </lineage>
</organism>
<dbReference type="InterPro" id="IPR050627">
    <property type="entry name" value="Nitroreductase/BluB"/>
</dbReference>
<dbReference type="InterPro" id="IPR000415">
    <property type="entry name" value="Nitroreductase-like"/>
</dbReference>
<dbReference type="Proteomes" id="UP000281738">
    <property type="component" value="Unassembled WGS sequence"/>
</dbReference>
<feature type="region of interest" description="Disordered" evidence="1">
    <location>
        <begin position="200"/>
        <end position="220"/>
    </location>
</feature>
<evidence type="ECO:0000256" key="1">
    <source>
        <dbReference type="SAM" id="MobiDB-lite"/>
    </source>
</evidence>
<dbReference type="PANTHER" id="PTHR23026:SF123">
    <property type="entry name" value="NAD(P)H NITROREDUCTASE RV3131-RELATED"/>
    <property type="match status" value="1"/>
</dbReference>
<dbReference type="PANTHER" id="PTHR23026">
    <property type="entry name" value="NADPH NITROREDUCTASE"/>
    <property type="match status" value="1"/>
</dbReference>
<dbReference type="AlphaFoldDB" id="A0A3N2CTI9"/>
<dbReference type="OrthoDB" id="8156917at2"/>
<name>A0A3N2CTI9_9ACTN</name>
<dbReference type="RefSeq" id="WP_123390044.1">
    <property type="nucleotide sequence ID" value="NZ_RKHO01000001.1"/>
</dbReference>
<gene>
    <name evidence="2" type="ORF">EDD33_1701</name>
</gene>
<protein>
    <submittedName>
        <fullName evidence="2">Uncharacterized protein</fullName>
    </submittedName>
</protein>
<sequence>MTAPAVEQLRRVVELACRAPSVHNSQPWRWRAHDGGSLELWADRSRQLTIADPQGRDLALSCGAAIHHAVTCGPALGLWGRVELAPDPSRTDLLARLGFEVGVVAADAADRLLTLERRSTDRRRFTRWPVPRPRLLELAAAAVPWGASAVPVTASGERARAEVLVLRAQEEQARDPALVEEQRGWLDHGRADGIVGRVAAPTRSPRPELPHRSRSDTTDLVPRLLDGTDGLLVLCTASDDQLHWLRAGAALSAVWFGATRSGLSLVPLSQVVEVATTRRDLRREVLSGAAHPQLLLRVGWQEIGRATMPRTPRRPLHEVLDWL</sequence>
<proteinExistence type="predicted"/>
<reference evidence="2 3" key="1">
    <citation type="submission" date="2018-11" db="EMBL/GenBank/DDBJ databases">
        <title>Sequencing the genomes of 1000 actinobacteria strains.</title>
        <authorList>
            <person name="Klenk H.-P."/>
        </authorList>
    </citation>
    <scope>NUCLEOTIDE SEQUENCE [LARGE SCALE GENOMIC DNA]</scope>
    <source>
        <strain evidence="2 3">DSM 12652</strain>
    </source>
</reference>
<feature type="compositionally biased region" description="Basic and acidic residues" evidence="1">
    <location>
        <begin position="205"/>
        <end position="217"/>
    </location>
</feature>
<evidence type="ECO:0000313" key="3">
    <source>
        <dbReference type="Proteomes" id="UP000281738"/>
    </source>
</evidence>
<dbReference type="Gene3D" id="3.40.109.10">
    <property type="entry name" value="NADH Oxidase"/>
    <property type="match status" value="2"/>
</dbReference>
<keyword evidence="3" id="KW-1185">Reference proteome</keyword>
<dbReference type="GO" id="GO:0016491">
    <property type="term" value="F:oxidoreductase activity"/>
    <property type="evidence" value="ECO:0007669"/>
    <property type="project" value="InterPro"/>
</dbReference>
<dbReference type="EMBL" id="RKHO01000001">
    <property type="protein sequence ID" value="ROR90852.1"/>
    <property type="molecule type" value="Genomic_DNA"/>
</dbReference>